<protein>
    <submittedName>
        <fullName evidence="1">Uncharacterized protein</fullName>
    </submittedName>
</protein>
<dbReference type="RefSeq" id="XP_067068774.1">
    <property type="nucleotide sequence ID" value="XM_067212501.1"/>
</dbReference>
<evidence type="ECO:0000313" key="1">
    <source>
        <dbReference type="EMBL" id="OII76928.1"/>
    </source>
</evidence>
<dbReference type="AlphaFoldDB" id="A0A1J4MRW2"/>
<dbReference type="EMBL" id="LRBS01000048">
    <property type="protein sequence ID" value="OII76928.1"/>
    <property type="molecule type" value="Genomic_DNA"/>
</dbReference>
<organism evidence="1 2">
    <name type="scientific">Cryptosporidium andersoni</name>
    <dbReference type="NCBI Taxonomy" id="117008"/>
    <lineage>
        <taxon>Eukaryota</taxon>
        <taxon>Sar</taxon>
        <taxon>Alveolata</taxon>
        <taxon>Apicomplexa</taxon>
        <taxon>Conoidasida</taxon>
        <taxon>Coccidia</taxon>
        <taxon>Eucoccidiorida</taxon>
        <taxon>Eimeriorina</taxon>
        <taxon>Cryptosporidiidae</taxon>
        <taxon>Cryptosporidium</taxon>
    </lineage>
</organism>
<dbReference type="Proteomes" id="UP000186804">
    <property type="component" value="Unassembled WGS sequence"/>
</dbReference>
<accession>A0A1J4MRW2</accession>
<proteinExistence type="predicted"/>
<sequence length="750" mass="87567">MELELIEDKQDILNGLSIHNSSKLYEVNLDFDLKTSRFKDNMKSEKVDFLTHNYLIENSKENLNNYSQSSKSRNIWIEDEIEEPLNFFKIISEFNSRRNPNIQSYSLIMKKLLYILNIIYHSYFYRKFDQNTLSFSSEYSYKDSLIDCNNLTGKYNNLEIYQNHDSQQLSLPPLIKSECYYIIKLIEDILSREIINTIRISGTLYWNSENLIFKIFDENSIDFGYETSLEQKDNLNKDLKTHIVSNGSTNYALYSKYKYSYEKRSKDATSLNLDQNFDNILSSTRFYGNNIYIDIGTRNTVEQVNKFLLWDISLATSSNRCSLLSFEDSILFKPIKYFRNESLFGDLKSNIQPAITKVNKNNMQFMKLLGTCDINEIQRDNDEYIKYQMTDNDRQLILSTEDKLVEMTSTQGILSEKRKKFYLDNEILSKKKVERTDKYFNYEYNVIIDRKTNLPLFSIQILPPIQFRLITTTERVLESNKDFLTTSLRQNGSFFIVKDNFDKISSHRQDDNLLTFKKGKIKAICSDNYKLKSETNSRKIDSASTCFQKVSGNISELSNESSTKVIRYDLNKPETENTNYINDDCSGSSQLLNESNIQSPYIEQTLICTNTLADICKQSIFINNKQYKRATTASNTVSNSTDNEHGISLNNKKSFELKKTIIDERTQEIEGFLSKEFEVTNLTQKTKNITNFEEDIMKKKRSFGVFDKLVAISNKKRAFSELSSKELSWESTIAMDVIKSAGRNRKKRLI</sequence>
<gene>
    <name evidence="1" type="ORF">cand_022710</name>
</gene>
<dbReference type="OrthoDB" id="10304449at2759"/>
<name>A0A1J4MRW2_9CRYT</name>
<dbReference type="GeneID" id="92366455"/>
<keyword evidence="2" id="KW-1185">Reference proteome</keyword>
<evidence type="ECO:0000313" key="2">
    <source>
        <dbReference type="Proteomes" id="UP000186804"/>
    </source>
</evidence>
<reference evidence="1 2" key="1">
    <citation type="submission" date="2016-10" db="EMBL/GenBank/DDBJ databases">
        <title>Reductive evolution of mitochondrial metabolism and differential evolution of invasion-related proteins in Cryptosporidium.</title>
        <authorList>
            <person name="Liu S."/>
            <person name="Roellig D.M."/>
            <person name="Guo Y."/>
            <person name="Li N."/>
            <person name="Frace M.A."/>
            <person name="Tang K."/>
            <person name="Zhang L."/>
            <person name="Feng Y."/>
            <person name="Xiao L."/>
        </authorList>
    </citation>
    <scope>NUCLEOTIDE SEQUENCE [LARGE SCALE GENOMIC DNA]</scope>
    <source>
        <strain evidence="1">30847</strain>
    </source>
</reference>
<dbReference type="VEuPathDB" id="CryptoDB:cand_022710"/>
<comment type="caution">
    <text evidence="1">The sequence shown here is derived from an EMBL/GenBank/DDBJ whole genome shotgun (WGS) entry which is preliminary data.</text>
</comment>